<dbReference type="Proteomes" id="UP000564885">
    <property type="component" value="Unassembled WGS sequence"/>
</dbReference>
<gene>
    <name evidence="7" type="ORF">HJG44_21180</name>
</gene>
<dbReference type="InterPro" id="IPR050087">
    <property type="entry name" value="AON_synthase_class-II"/>
</dbReference>
<proteinExistence type="predicted"/>
<dbReference type="InterPro" id="IPR015421">
    <property type="entry name" value="PyrdxlP-dep_Trfase_major"/>
</dbReference>
<accession>A0A849IBU6</accession>
<dbReference type="SUPFAM" id="SSF53383">
    <property type="entry name" value="PLP-dependent transferases"/>
    <property type="match status" value="1"/>
</dbReference>
<evidence type="ECO:0000256" key="4">
    <source>
        <dbReference type="ARBA" id="ARBA00022898"/>
    </source>
</evidence>
<dbReference type="GO" id="GO:0008483">
    <property type="term" value="F:transaminase activity"/>
    <property type="evidence" value="ECO:0007669"/>
    <property type="project" value="UniProtKB-KW"/>
</dbReference>
<dbReference type="Gene3D" id="3.90.1150.10">
    <property type="entry name" value="Aspartate Aminotransferase, domain 1"/>
    <property type="match status" value="1"/>
</dbReference>
<dbReference type="Gene3D" id="3.40.640.10">
    <property type="entry name" value="Type I PLP-dependent aspartate aminotransferase-like (Major domain)"/>
    <property type="match status" value="1"/>
</dbReference>
<evidence type="ECO:0000256" key="3">
    <source>
        <dbReference type="ARBA" id="ARBA00022679"/>
    </source>
</evidence>
<dbReference type="InterPro" id="IPR015422">
    <property type="entry name" value="PyrdxlP-dep_Trfase_small"/>
</dbReference>
<evidence type="ECO:0000313" key="7">
    <source>
        <dbReference type="EMBL" id="NNM74878.1"/>
    </source>
</evidence>
<reference evidence="7 8" key="1">
    <citation type="submission" date="2020-04" db="EMBL/GenBank/DDBJ databases">
        <title>Enterovirga sp. isolate from soil.</title>
        <authorList>
            <person name="Chea S."/>
            <person name="Kim D.-U."/>
        </authorList>
    </citation>
    <scope>NUCLEOTIDE SEQUENCE [LARGE SCALE GENOMIC DNA]</scope>
    <source>
        <strain evidence="7 8">DB1703</strain>
    </source>
</reference>
<comment type="caution">
    <text evidence="7">The sequence shown here is derived from an EMBL/GenBank/DDBJ whole genome shotgun (WGS) entry which is preliminary data.</text>
</comment>
<dbReference type="InterPro" id="IPR015424">
    <property type="entry name" value="PyrdxlP-dep_Trfase"/>
</dbReference>
<organism evidence="7 8">
    <name type="scientific">Enterovirga aerilata</name>
    <dbReference type="NCBI Taxonomy" id="2730920"/>
    <lineage>
        <taxon>Bacteria</taxon>
        <taxon>Pseudomonadati</taxon>
        <taxon>Pseudomonadota</taxon>
        <taxon>Alphaproteobacteria</taxon>
        <taxon>Hyphomicrobiales</taxon>
        <taxon>Methylobacteriaceae</taxon>
        <taxon>Enterovirga</taxon>
    </lineage>
</organism>
<keyword evidence="8" id="KW-1185">Reference proteome</keyword>
<dbReference type="GO" id="GO:0030170">
    <property type="term" value="F:pyridoxal phosphate binding"/>
    <property type="evidence" value="ECO:0007669"/>
    <property type="project" value="InterPro"/>
</dbReference>
<dbReference type="AlphaFoldDB" id="A0A849IBU6"/>
<dbReference type="Pfam" id="PF00155">
    <property type="entry name" value="Aminotran_1_2"/>
    <property type="match status" value="1"/>
</dbReference>
<dbReference type="PANTHER" id="PTHR13693">
    <property type="entry name" value="CLASS II AMINOTRANSFERASE/8-AMINO-7-OXONONANOATE SYNTHASE"/>
    <property type="match status" value="1"/>
</dbReference>
<evidence type="ECO:0000313" key="8">
    <source>
        <dbReference type="Proteomes" id="UP000564885"/>
    </source>
</evidence>
<keyword evidence="4" id="KW-0663">Pyridoxal phosphate</keyword>
<dbReference type="CDD" id="cd06454">
    <property type="entry name" value="KBL_like"/>
    <property type="match status" value="1"/>
</dbReference>
<dbReference type="EMBL" id="JABEPP010000006">
    <property type="protein sequence ID" value="NNM74878.1"/>
    <property type="molecule type" value="Genomic_DNA"/>
</dbReference>
<evidence type="ECO:0000256" key="5">
    <source>
        <dbReference type="ARBA" id="ARBA00031658"/>
    </source>
</evidence>
<evidence type="ECO:0000256" key="2">
    <source>
        <dbReference type="ARBA" id="ARBA00016004"/>
    </source>
</evidence>
<dbReference type="PANTHER" id="PTHR13693:SF100">
    <property type="entry name" value="8-AMINO-7-OXONONANOATE SYNTHASE"/>
    <property type="match status" value="1"/>
</dbReference>
<comment type="cofactor">
    <cofactor evidence="1">
        <name>pyridoxal 5'-phosphate</name>
        <dbReference type="ChEBI" id="CHEBI:597326"/>
    </cofactor>
</comment>
<dbReference type="InterPro" id="IPR004839">
    <property type="entry name" value="Aminotransferase_I/II_large"/>
</dbReference>
<evidence type="ECO:0000259" key="6">
    <source>
        <dbReference type="Pfam" id="PF00155"/>
    </source>
</evidence>
<protein>
    <recommendedName>
        <fullName evidence="2">8-amino-7-oxononanoate synthase</fullName>
    </recommendedName>
    <alternativeName>
        <fullName evidence="5">Alpha-oxoamine synthase</fullName>
    </alternativeName>
</protein>
<keyword evidence="3 7" id="KW-0808">Transferase</keyword>
<dbReference type="GO" id="GO:0009102">
    <property type="term" value="P:biotin biosynthetic process"/>
    <property type="evidence" value="ECO:0007669"/>
    <property type="project" value="TreeGrafter"/>
</dbReference>
<sequence>MIGLENPFFRVHERRAGAETLIGNRVLSNFSSYDYLGLNGHLEVQDAAKAAIERYGTSASASRLVAGERPIHRELERALAEVYRAEDCVVLVSGHATNVGVIGQLVGPKDLIVHDELIHNSIVVGAQLSGAQRRSFPHNDLDALEKLLIAQRRQYHRVLIVAEGLYSMDGDWPDLARLVDLKKRFGAWLMMDEAHSLGVLGKRGLGIWEETGIDPNEVDIWMGTLSKTLSGAGGYIAGSAALVEYIKTSVGAFVFSVGLSPPVAAASRKALEIMLREPERVERLHRNGRLFVETAKRHGLDTGTAAGTAIAPVILGESLKAAMLSNRLSERGFNVMPILHPAVPERLARLRFFITSEHTPEQIEEAARVTAEEIAGLAGTTEVLQNLAKSFG</sequence>
<keyword evidence="7" id="KW-0032">Aminotransferase</keyword>
<feature type="domain" description="Aminotransferase class I/classII large" evidence="6">
    <location>
        <begin position="29"/>
        <end position="368"/>
    </location>
</feature>
<evidence type="ECO:0000256" key="1">
    <source>
        <dbReference type="ARBA" id="ARBA00001933"/>
    </source>
</evidence>
<name>A0A849IBU6_9HYPH</name>
<dbReference type="GO" id="GO:0008710">
    <property type="term" value="F:8-amino-7-oxononanoate synthase activity"/>
    <property type="evidence" value="ECO:0007669"/>
    <property type="project" value="TreeGrafter"/>
</dbReference>